<organism evidence="2 3">
    <name type="scientific">Fusarium tricinctum</name>
    <dbReference type="NCBI Taxonomy" id="61284"/>
    <lineage>
        <taxon>Eukaryota</taxon>
        <taxon>Fungi</taxon>
        <taxon>Dikarya</taxon>
        <taxon>Ascomycota</taxon>
        <taxon>Pezizomycotina</taxon>
        <taxon>Sordariomycetes</taxon>
        <taxon>Hypocreomycetidae</taxon>
        <taxon>Hypocreales</taxon>
        <taxon>Nectriaceae</taxon>
        <taxon>Fusarium</taxon>
        <taxon>Fusarium tricinctum species complex</taxon>
    </lineage>
</organism>
<dbReference type="Proteomes" id="UP000813427">
    <property type="component" value="Unassembled WGS sequence"/>
</dbReference>
<keyword evidence="1" id="KW-0812">Transmembrane</keyword>
<feature type="transmembrane region" description="Helical" evidence="1">
    <location>
        <begin position="532"/>
        <end position="552"/>
    </location>
</feature>
<feature type="transmembrane region" description="Helical" evidence="1">
    <location>
        <begin position="142"/>
        <end position="161"/>
    </location>
</feature>
<evidence type="ECO:0000313" key="2">
    <source>
        <dbReference type="EMBL" id="KAH7239139.1"/>
    </source>
</evidence>
<feature type="transmembrane region" description="Helical" evidence="1">
    <location>
        <begin position="326"/>
        <end position="348"/>
    </location>
</feature>
<feature type="transmembrane region" description="Helical" evidence="1">
    <location>
        <begin position="116"/>
        <end position="136"/>
    </location>
</feature>
<dbReference type="EMBL" id="JAGPXF010000006">
    <property type="protein sequence ID" value="KAH7239139.1"/>
    <property type="molecule type" value="Genomic_DNA"/>
</dbReference>
<feature type="transmembrane region" description="Helical" evidence="1">
    <location>
        <begin position="252"/>
        <end position="279"/>
    </location>
</feature>
<feature type="transmembrane region" description="Helical" evidence="1">
    <location>
        <begin position="488"/>
        <end position="511"/>
    </location>
</feature>
<feature type="transmembrane region" description="Helical" evidence="1">
    <location>
        <begin position="354"/>
        <end position="373"/>
    </location>
</feature>
<protein>
    <submittedName>
        <fullName evidence="2">Uncharacterized protein</fullName>
    </submittedName>
</protein>
<comment type="caution">
    <text evidence="2">The sequence shown here is derived from an EMBL/GenBank/DDBJ whole genome shotgun (WGS) entry which is preliminary data.</text>
</comment>
<keyword evidence="1" id="KW-1133">Transmembrane helix</keyword>
<evidence type="ECO:0000256" key="1">
    <source>
        <dbReference type="SAM" id="Phobius"/>
    </source>
</evidence>
<feature type="transmembrane region" description="Helical" evidence="1">
    <location>
        <begin position="173"/>
        <end position="198"/>
    </location>
</feature>
<feature type="transmembrane region" description="Helical" evidence="1">
    <location>
        <begin position="12"/>
        <end position="31"/>
    </location>
</feature>
<feature type="transmembrane region" description="Helical" evidence="1">
    <location>
        <begin position="572"/>
        <end position="592"/>
    </location>
</feature>
<dbReference type="OrthoDB" id="5134073at2759"/>
<dbReference type="AlphaFoldDB" id="A0A8K0RTK8"/>
<proteinExistence type="predicted"/>
<feature type="transmembrane region" description="Helical" evidence="1">
    <location>
        <begin position="455"/>
        <end position="482"/>
    </location>
</feature>
<feature type="transmembrane region" description="Helical" evidence="1">
    <location>
        <begin position="405"/>
        <end position="421"/>
    </location>
</feature>
<feature type="transmembrane region" description="Helical" evidence="1">
    <location>
        <begin position="291"/>
        <end position="314"/>
    </location>
</feature>
<evidence type="ECO:0000313" key="3">
    <source>
        <dbReference type="Proteomes" id="UP000813427"/>
    </source>
</evidence>
<sequence>MDHLSGPVLLSGFLMSSIVYWHVFLVIDYLLRALAPTIYERLKFQDQLRKLNPLILTIVRMSIGLTISLPSCVQAARTTPWGVDQPLNTAGQICVVSQLAVWSNELPLVRMYSLELFIHHILCLFAAANIILSPPIHQIKPLYIYYASMMGDLGPGSVMILRMTGHSVKTSRLMYCVSLGSTLILIFFRIGGAFYTLTHVLTDPYNPTDWVWVIGVLLFGFYSLHTASCHLRRLGIIKLDPDRYRITCFCRFTIPMSHLFLALACSASLLSTLFLYGLYLDRPLNHAEIHLLSLHSLIAVAVGLTGAVIARFAYPYNIIWSNPWGRFYLPLGIILTSIWISVITNYIGEVARDTYLASIGVTIPLFFAIARLAQYYSAKDAIAVREKPHAEDNWARRHKEMARESAVIFFVSLALLTVKALDLPEAARLAVAACLVVQFRYRWNFVPLAAANLHGVARIIVAIMFAVLEPGFIVFAAAARYIQDEASFAHVVLNYALLGGTVLAAVSISGGKTKPIPYEAVSKPCEARKSHPLIILFLFLCILQAITAKRYIMFEKGSIKTCLGFENFRVVLSSPFTWIGLLHMASLPLVVLRGAG</sequence>
<accession>A0A8K0RTK8</accession>
<keyword evidence="1" id="KW-0472">Membrane</keyword>
<reference evidence="2" key="1">
    <citation type="journal article" date="2021" name="Nat. Commun.">
        <title>Genetic determinants of endophytism in the Arabidopsis root mycobiome.</title>
        <authorList>
            <person name="Mesny F."/>
            <person name="Miyauchi S."/>
            <person name="Thiergart T."/>
            <person name="Pickel B."/>
            <person name="Atanasova L."/>
            <person name="Karlsson M."/>
            <person name="Huettel B."/>
            <person name="Barry K.W."/>
            <person name="Haridas S."/>
            <person name="Chen C."/>
            <person name="Bauer D."/>
            <person name="Andreopoulos W."/>
            <person name="Pangilinan J."/>
            <person name="LaButti K."/>
            <person name="Riley R."/>
            <person name="Lipzen A."/>
            <person name="Clum A."/>
            <person name="Drula E."/>
            <person name="Henrissat B."/>
            <person name="Kohler A."/>
            <person name="Grigoriev I.V."/>
            <person name="Martin F.M."/>
            <person name="Hacquard S."/>
        </authorList>
    </citation>
    <scope>NUCLEOTIDE SEQUENCE</scope>
    <source>
        <strain evidence="2">MPI-SDFR-AT-0068</strain>
    </source>
</reference>
<keyword evidence="3" id="KW-1185">Reference proteome</keyword>
<gene>
    <name evidence="2" type="ORF">BKA59DRAFT_503138</name>
</gene>
<name>A0A8K0RTK8_9HYPO</name>
<feature type="transmembrane region" description="Helical" evidence="1">
    <location>
        <begin position="210"/>
        <end position="231"/>
    </location>
</feature>